<proteinExistence type="predicted"/>
<name>A0AAV5TCI5_9BILA</name>
<reference evidence="1" key="1">
    <citation type="submission" date="2023-10" db="EMBL/GenBank/DDBJ databases">
        <title>Genome assembly of Pristionchus species.</title>
        <authorList>
            <person name="Yoshida K."/>
            <person name="Sommer R.J."/>
        </authorList>
    </citation>
    <scope>NUCLEOTIDE SEQUENCE</scope>
    <source>
        <strain evidence="1">RS0144</strain>
    </source>
</reference>
<organism evidence="1 2">
    <name type="scientific">Pristionchus entomophagus</name>
    <dbReference type="NCBI Taxonomy" id="358040"/>
    <lineage>
        <taxon>Eukaryota</taxon>
        <taxon>Metazoa</taxon>
        <taxon>Ecdysozoa</taxon>
        <taxon>Nematoda</taxon>
        <taxon>Chromadorea</taxon>
        <taxon>Rhabditida</taxon>
        <taxon>Rhabditina</taxon>
        <taxon>Diplogasteromorpha</taxon>
        <taxon>Diplogasteroidea</taxon>
        <taxon>Neodiplogasteridae</taxon>
        <taxon>Pristionchus</taxon>
    </lineage>
</organism>
<feature type="non-terminal residue" evidence="1">
    <location>
        <position position="62"/>
    </location>
</feature>
<evidence type="ECO:0000313" key="1">
    <source>
        <dbReference type="EMBL" id="GMS92602.1"/>
    </source>
</evidence>
<gene>
    <name evidence="1" type="ORF">PENTCL1PPCAC_14777</name>
</gene>
<keyword evidence="2" id="KW-1185">Reference proteome</keyword>
<dbReference type="EMBL" id="BTSX01000004">
    <property type="protein sequence ID" value="GMS92602.1"/>
    <property type="molecule type" value="Genomic_DNA"/>
</dbReference>
<evidence type="ECO:0000313" key="2">
    <source>
        <dbReference type="Proteomes" id="UP001432027"/>
    </source>
</evidence>
<protein>
    <recommendedName>
        <fullName evidence="3">Ribosomal protein</fullName>
    </recommendedName>
</protein>
<comment type="caution">
    <text evidence="1">The sequence shown here is derived from an EMBL/GenBank/DDBJ whole genome shotgun (WGS) entry which is preliminary data.</text>
</comment>
<feature type="non-terminal residue" evidence="1">
    <location>
        <position position="1"/>
    </location>
</feature>
<accession>A0AAV5TCI5</accession>
<dbReference type="AlphaFoldDB" id="A0AAV5TCI5"/>
<dbReference type="Proteomes" id="UP001432027">
    <property type="component" value="Unassembled WGS sequence"/>
</dbReference>
<sequence>TSISFFLASLARCSLRHSMYTFAPRRLNSFTVSAPIPALAPVTAVTLPVRETCSVNFPHLLL</sequence>
<evidence type="ECO:0008006" key="3">
    <source>
        <dbReference type="Google" id="ProtNLM"/>
    </source>
</evidence>